<evidence type="ECO:0000256" key="2">
    <source>
        <dbReference type="ARBA" id="ARBA00008034"/>
    </source>
</evidence>
<reference evidence="10" key="1">
    <citation type="submission" date="2020-08" db="EMBL/GenBank/DDBJ databases">
        <title>Sequencing the genomes of 1000 actinobacteria strains.</title>
        <authorList>
            <person name="Klenk H.-P."/>
        </authorList>
    </citation>
    <scope>NUCLEOTIDE SEQUENCE [LARGE SCALE GENOMIC DNA]</scope>
    <source>
        <strain evidence="10">DSM 27064</strain>
    </source>
</reference>
<accession>A0A840DHD6</accession>
<keyword evidence="7 9" id="KW-0472">Membrane</keyword>
<evidence type="ECO:0000256" key="3">
    <source>
        <dbReference type="ARBA" id="ARBA00022448"/>
    </source>
</evidence>
<sequence length="318" mass="33473">MTDIFFTHTFITLLLGSSFCGAGAALVGTFIYFKQQGTMGDVISHASFPGAMLAFFIGLALLGNGRDLTMLTVLALGTGAAGAFTANLIERKTPLGTEVSMVATISLYFSCGMLLLAVIQSSALPGKGGISEYLLGNATHLTTSDTIFSVSITSFVIAMLLLNYRKLKLTVFDIEFAKTQGVKTRRMERLLFILLAAVIVTGMRTIGLLLIVGFLIMPAATARQWTTRFSTTALGATLLGSGTAIAGTVLSTTILPAPTGAVIILLLFSIFLLSLIAAPNRGMIYRALQHRHLSKRYAAAASTLTVASVTSAGTGGRQ</sequence>
<protein>
    <submittedName>
        <fullName evidence="10">Manganese/zinc/iron transport system permease protein</fullName>
    </submittedName>
</protein>
<keyword evidence="5 8" id="KW-0812">Transmembrane</keyword>
<comment type="caution">
    <text evidence="10">The sequence shown here is derived from an EMBL/GenBank/DDBJ whole genome shotgun (WGS) entry which is preliminary data.</text>
</comment>
<feature type="transmembrane region" description="Helical" evidence="9">
    <location>
        <begin position="146"/>
        <end position="164"/>
    </location>
</feature>
<dbReference type="PANTHER" id="PTHR30477:SF3">
    <property type="entry name" value="METAL TRANSPORT SYSTEM MEMBRANE PROTEIN CT_069-RELATED"/>
    <property type="match status" value="1"/>
</dbReference>
<feature type="transmembrane region" description="Helical" evidence="9">
    <location>
        <begin position="257"/>
        <end position="277"/>
    </location>
</feature>
<name>A0A840DHD6_9MICO</name>
<feature type="transmembrane region" description="Helical" evidence="9">
    <location>
        <begin position="68"/>
        <end position="89"/>
    </location>
</feature>
<comment type="subcellular location">
    <subcellularLocation>
        <location evidence="1 8">Cell membrane</location>
        <topology evidence="1 8">Multi-pass membrane protein</topology>
    </subcellularLocation>
</comment>
<evidence type="ECO:0000256" key="6">
    <source>
        <dbReference type="ARBA" id="ARBA00022989"/>
    </source>
</evidence>
<evidence type="ECO:0000313" key="10">
    <source>
        <dbReference type="EMBL" id="MBB4070882.1"/>
    </source>
</evidence>
<keyword evidence="11" id="KW-1185">Reference proteome</keyword>
<feature type="transmembrane region" description="Helical" evidence="9">
    <location>
        <begin position="6"/>
        <end position="33"/>
    </location>
</feature>
<dbReference type="RefSeq" id="WP_183304153.1">
    <property type="nucleotide sequence ID" value="NZ_JACIFD010000002.1"/>
</dbReference>
<dbReference type="Pfam" id="PF00950">
    <property type="entry name" value="ABC-3"/>
    <property type="match status" value="1"/>
</dbReference>
<evidence type="ECO:0000256" key="1">
    <source>
        <dbReference type="ARBA" id="ARBA00004651"/>
    </source>
</evidence>
<keyword evidence="3 8" id="KW-0813">Transport</keyword>
<organism evidence="10 11">
    <name type="scientific">Canibacter oris</name>
    <dbReference type="NCBI Taxonomy" id="1365628"/>
    <lineage>
        <taxon>Bacteria</taxon>
        <taxon>Bacillati</taxon>
        <taxon>Actinomycetota</taxon>
        <taxon>Actinomycetes</taxon>
        <taxon>Micrococcales</taxon>
        <taxon>Microbacteriaceae</taxon>
        <taxon>Canibacter</taxon>
    </lineage>
</organism>
<dbReference type="EMBL" id="JACIFD010000002">
    <property type="protein sequence ID" value="MBB4070882.1"/>
    <property type="molecule type" value="Genomic_DNA"/>
</dbReference>
<evidence type="ECO:0000256" key="4">
    <source>
        <dbReference type="ARBA" id="ARBA00022475"/>
    </source>
</evidence>
<proteinExistence type="inferred from homology"/>
<comment type="similarity">
    <text evidence="2 8">Belongs to the ABC-3 integral membrane protein family.</text>
</comment>
<evidence type="ECO:0000256" key="9">
    <source>
        <dbReference type="SAM" id="Phobius"/>
    </source>
</evidence>
<dbReference type="Proteomes" id="UP000571183">
    <property type="component" value="Unassembled WGS sequence"/>
</dbReference>
<evidence type="ECO:0000256" key="5">
    <source>
        <dbReference type="ARBA" id="ARBA00022692"/>
    </source>
</evidence>
<dbReference type="AlphaFoldDB" id="A0A840DHD6"/>
<dbReference type="InterPro" id="IPR001626">
    <property type="entry name" value="ABC_TroCD"/>
</dbReference>
<evidence type="ECO:0000313" key="11">
    <source>
        <dbReference type="Proteomes" id="UP000571183"/>
    </source>
</evidence>
<keyword evidence="6 9" id="KW-1133">Transmembrane helix</keyword>
<dbReference type="SUPFAM" id="SSF81345">
    <property type="entry name" value="ABC transporter involved in vitamin B12 uptake, BtuC"/>
    <property type="match status" value="1"/>
</dbReference>
<feature type="transmembrane region" description="Helical" evidence="9">
    <location>
        <begin position="42"/>
        <end position="62"/>
    </location>
</feature>
<dbReference type="GO" id="GO:0055085">
    <property type="term" value="P:transmembrane transport"/>
    <property type="evidence" value="ECO:0007669"/>
    <property type="project" value="InterPro"/>
</dbReference>
<feature type="transmembrane region" description="Helical" evidence="9">
    <location>
        <begin position="101"/>
        <end position="126"/>
    </location>
</feature>
<dbReference type="GO" id="GO:0043190">
    <property type="term" value="C:ATP-binding cassette (ABC) transporter complex"/>
    <property type="evidence" value="ECO:0007669"/>
    <property type="project" value="InterPro"/>
</dbReference>
<dbReference type="Gene3D" id="1.10.3470.10">
    <property type="entry name" value="ABC transporter involved in vitamin B12 uptake, BtuC"/>
    <property type="match status" value="1"/>
</dbReference>
<evidence type="ECO:0000256" key="8">
    <source>
        <dbReference type="RuleBase" id="RU003943"/>
    </source>
</evidence>
<dbReference type="InterPro" id="IPR037294">
    <property type="entry name" value="ABC_BtuC-like"/>
</dbReference>
<dbReference type="GO" id="GO:0010043">
    <property type="term" value="P:response to zinc ion"/>
    <property type="evidence" value="ECO:0007669"/>
    <property type="project" value="TreeGrafter"/>
</dbReference>
<dbReference type="PANTHER" id="PTHR30477">
    <property type="entry name" value="ABC-TRANSPORTER METAL-BINDING PROTEIN"/>
    <property type="match status" value="1"/>
</dbReference>
<gene>
    <name evidence="10" type="ORF">F5897_000166</name>
</gene>
<feature type="transmembrane region" description="Helical" evidence="9">
    <location>
        <begin position="190"/>
        <end position="217"/>
    </location>
</feature>
<evidence type="ECO:0000256" key="7">
    <source>
        <dbReference type="ARBA" id="ARBA00023136"/>
    </source>
</evidence>
<keyword evidence="4" id="KW-1003">Cell membrane</keyword>